<dbReference type="EMBL" id="GBRH01248201">
    <property type="protein sequence ID" value="JAD49694.1"/>
    <property type="molecule type" value="Transcribed_RNA"/>
</dbReference>
<name>A0A0A9ADI6_ARUDO</name>
<organism evidence="1">
    <name type="scientific">Arundo donax</name>
    <name type="common">Giant reed</name>
    <name type="synonym">Donax arundinaceus</name>
    <dbReference type="NCBI Taxonomy" id="35708"/>
    <lineage>
        <taxon>Eukaryota</taxon>
        <taxon>Viridiplantae</taxon>
        <taxon>Streptophyta</taxon>
        <taxon>Embryophyta</taxon>
        <taxon>Tracheophyta</taxon>
        <taxon>Spermatophyta</taxon>
        <taxon>Magnoliopsida</taxon>
        <taxon>Liliopsida</taxon>
        <taxon>Poales</taxon>
        <taxon>Poaceae</taxon>
        <taxon>PACMAD clade</taxon>
        <taxon>Arundinoideae</taxon>
        <taxon>Arundineae</taxon>
        <taxon>Arundo</taxon>
    </lineage>
</organism>
<accession>A0A0A9ADI6</accession>
<sequence>MTEVQLYRILFCHMEKREIFVLYLTRGNILRYSVSSVEAGDESVPHQLLPWEDVGFRNSVERSEHH</sequence>
<proteinExistence type="predicted"/>
<reference evidence="1" key="1">
    <citation type="submission" date="2014-09" db="EMBL/GenBank/DDBJ databases">
        <authorList>
            <person name="Magalhaes I.L.F."/>
            <person name="Oliveira U."/>
            <person name="Santos F.R."/>
            <person name="Vidigal T.H.D.A."/>
            <person name="Brescovit A.D."/>
            <person name="Santos A.J."/>
        </authorList>
    </citation>
    <scope>NUCLEOTIDE SEQUENCE</scope>
    <source>
        <tissue evidence="1">Shoot tissue taken approximately 20 cm above the soil surface</tissue>
    </source>
</reference>
<reference evidence="1" key="2">
    <citation type="journal article" date="2015" name="Data Brief">
        <title>Shoot transcriptome of the giant reed, Arundo donax.</title>
        <authorList>
            <person name="Barrero R.A."/>
            <person name="Guerrero F.D."/>
            <person name="Moolhuijzen P."/>
            <person name="Goolsby J.A."/>
            <person name="Tidwell J."/>
            <person name="Bellgard S.E."/>
            <person name="Bellgard M.I."/>
        </authorList>
    </citation>
    <scope>NUCLEOTIDE SEQUENCE</scope>
    <source>
        <tissue evidence="1">Shoot tissue taken approximately 20 cm above the soil surface</tissue>
    </source>
</reference>
<evidence type="ECO:0000313" key="1">
    <source>
        <dbReference type="EMBL" id="JAD49694.1"/>
    </source>
</evidence>
<protein>
    <submittedName>
        <fullName evidence="1">Uncharacterized protein</fullName>
    </submittedName>
</protein>
<dbReference type="AlphaFoldDB" id="A0A0A9ADI6"/>